<protein>
    <submittedName>
        <fullName evidence="2">ATPase associated with various cellular activities AAA_5</fullName>
    </submittedName>
</protein>
<sequence length="334" mass="36768">MQSNSKDLLGSLPTLSSLLKRDPISMETKVVKAIREKGVNNILKSLESSLRGLGEATLDVLSGLSVGRHVMIMGPVGVGKTTLAEEIASILALDNPPYIEVACHSHMTATELTGDIDIAVALQAGLDHPLAYIPGPLVLSHGKVLIMDEINRLNPYSQASLLQVLQEHYVYIRGFRIRSDFLMIATSNPAEYSGVYELSEALADRMKVVEIQYPDRELLKAILEWKANLTLSHIGVKTPSMLTEVLTNFITLMNQDGIIEVSPSIRASIYALANTMAKAWIERREPALSDLKKEVLANMAHVVRGSFSSEGEKRDYIARKFDEAVTITTRSGRR</sequence>
<dbReference type="Gene3D" id="3.40.50.300">
    <property type="entry name" value="P-loop containing nucleotide triphosphate hydrolases"/>
    <property type="match status" value="1"/>
</dbReference>
<dbReference type="InterPro" id="IPR001270">
    <property type="entry name" value="ClpA/B"/>
</dbReference>
<dbReference type="InterPro" id="IPR003593">
    <property type="entry name" value="AAA+_ATPase"/>
</dbReference>
<dbReference type="AlphaFoldDB" id="A8MC50"/>
<dbReference type="SUPFAM" id="SSF52540">
    <property type="entry name" value="P-loop containing nucleoside triphosphate hydrolases"/>
    <property type="match status" value="1"/>
</dbReference>
<name>A8MC50_CALMQ</name>
<dbReference type="InterPro" id="IPR011704">
    <property type="entry name" value="ATPase_dyneun-rel_AAA"/>
</dbReference>
<feature type="domain" description="Sigma-54 factor interaction" evidence="1">
    <location>
        <begin position="70"/>
        <end position="214"/>
    </location>
</feature>
<proteinExistence type="predicted"/>
<dbReference type="PROSITE" id="PS50045">
    <property type="entry name" value="SIGMA54_INTERACT_4"/>
    <property type="match status" value="1"/>
</dbReference>
<accession>A8MC50</accession>
<dbReference type="PANTHER" id="PTHR42759">
    <property type="entry name" value="MOXR FAMILY PROTEIN"/>
    <property type="match status" value="1"/>
</dbReference>
<evidence type="ECO:0000259" key="1">
    <source>
        <dbReference type="PROSITE" id="PS50045"/>
    </source>
</evidence>
<dbReference type="Proteomes" id="UP000001137">
    <property type="component" value="Chromosome"/>
</dbReference>
<dbReference type="STRING" id="397948.Cmaq_0511"/>
<dbReference type="HOGENOM" id="CLU_914050_0_0_2"/>
<organism evidence="2 3">
    <name type="scientific">Caldivirga maquilingensis (strain ATCC 700844 / DSM 13496 / JCM 10307 / IC-167)</name>
    <dbReference type="NCBI Taxonomy" id="397948"/>
    <lineage>
        <taxon>Archaea</taxon>
        <taxon>Thermoproteota</taxon>
        <taxon>Thermoprotei</taxon>
        <taxon>Thermoproteales</taxon>
        <taxon>Thermoproteaceae</taxon>
        <taxon>Caldivirga</taxon>
    </lineage>
</organism>
<dbReference type="GO" id="GO:0016887">
    <property type="term" value="F:ATP hydrolysis activity"/>
    <property type="evidence" value="ECO:0007669"/>
    <property type="project" value="InterPro"/>
</dbReference>
<gene>
    <name evidence="2" type="ordered locus">Cmaq_0511</name>
</gene>
<dbReference type="KEGG" id="cma:Cmaq_0511"/>
<dbReference type="InterPro" id="IPR027417">
    <property type="entry name" value="P-loop_NTPase"/>
</dbReference>
<evidence type="ECO:0000313" key="2">
    <source>
        <dbReference type="EMBL" id="ABW01356.1"/>
    </source>
</evidence>
<dbReference type="PRINTS" id="PR00300">
    <property type="entry name" value="CLPPROTEASEA"/>
</dbReference>
<dbReference type="GO" id="GO:0006355">
    <property type="term" value="P:regulation of DNA-templated transcription"/>
    <property type="evidence" value="ECO:0007669"/>
    <property type="project" value="InterPro"/>
</dbReference>
<dbReference type="RefSeq" id="WP_012185576.1">
    <property type="nucleotide sequence ID" value="NC_009954.1"/>
</dbReference>
<dbReference type="PANTHER" id="PTHR42759:SF1">
    <property type="entry name" value="MAGNESIUM-CHELATASE SUBUNIT CHLD"/>
    <property type="match status" value="1"/>
</dbReference>
<dbReference type="SMART" id="SM00382">
    <property type="entry name" value="AAA"/>
    <property type="match status" value="1"/>
</dbReference>
<dbReference type="PIRSF" id="PIRSF002849">
    <property type="entry name" value="AAA_ATPase_chaperone_MoxR_prd"/>
    <property type="match status" value="1"/>
</dbReference>
<dbReference type="OrthoDB" id="9837at2157"/>
<dbReference type="Pfam" id="PF07728">
    <property type="entry name" value="AAA_5"/>
    <property type="match status" value="1"/>
</dbReference>
<dbReference type="GO" id="GO:0005524">
    <property type="term" value="F:ATP binding"/>
    <property type="evidence" value="ECO:0007669"/>
    <property type="project" value="InterPro"/>
</dbReference>
<dbReference type="GeneID" id="5709013"/>
<keyword evidence="3" id="KW-1185">Reference proteome</keyword>
<dbReference type="eggNOG" id="arCOG00441">
    <property type="taxonomic scope" value="Archaea"/>
</dbReference>
<dbReference type="EMBL" id="CP000852">
    <property type="protein sequence ID" value="ABW01356.1"/>
    <property type="molecule type" value="Genomic_DNA"/>
</dbReference>
<dbReference type="InterPro" id="IPR050764">
    <property type="entry name" value="CbbQ/NirQ/NorQ/GpvN"/>
</dbReference>
<evidence type="ECO:0000313" key="3">
    <source>
        <dbReference type="Proteomes" id="UP000001137"/>
    </source>
</evidence>
<dbReference type="CDD" id="cd00009">
    <property type="entry name" value="AAA"/>
    <property type="match status" value="1"/>
</dbReference>
<dbReference type="InterPro" id="IPR002078">
    <property type="entry name" value="Sigma_54_int"/>
</dbReference>
<reference evidence="2 3" key="1">
    <citation type="submission" date="2007-10" db="EMBL/GenBank/DDBJ databases">
        <title>Complete sequence of Caldivirga maquilingensis IC-167.</title>
        <authorList>
            <consortium name="US DOE Joint Genome Institute"/>
            <person name="Copeland A."/>
            <person name="Lucas S."/>
            <person name="Lapidus A."/>
            <person name="Barry K."/>
            <person name="Glavina del Rio T."/>
            <person name="Dalin E."/>
            <person name="Tice H."/>
            <person name="Pitluck S."/>
            <person name="Saunders E."/>
            <person name="Brettin T."/>
            <person name="Bruce D."/>
            <person name="Detter J.C."/>
            <person name="Han C."/>
            <person name="Schmutz J."/>
            <person name="Larimer F."/>
            <person name="Land M."/>
            <person name="Hauser L."/>
            <person name="Kyrpides N."/>
            <person name="Ivanova N."/>
            <person name="Biddle J.F."/>
            <person name="Zhang Z."/>
            <person name="Fitz-Gibbon S.T."/>
            <person name="Lowe T.M."/>
            <person name="Saltikov C."/>
            <person name="House C.H."/>
            <person name="Richardson P."/>
        </authorList>
    </citation>
    <scope>NUCLEOTIDE SEQUENCE [LARGE SCALE GENOMIC DNA]</scope>
    <source>
        <strain evidence="3">ATCC 700844 / DSM 13496 / JCM 10307 / IC-167</strain>
    </source>
</reference>